<dbReference type="Proteomes" id="UP000265836">
    <property type="component" value="Unassembled WGS sequence"/>
</dbReference>
<feature type="signal peptide" evidence="1">
    <location>
        <begin position="1"/>
        <end position="18"/>
    </location>
</feature>
<gene>
    <name evidence="2" type="ORF">DFO61_0440</name>
</gene>
<protein>
    <submittedName>
        <fullName evidence="2">Uncharacterized protein</fullName>
    </submittedName>
</protein>
<organism evidence="2 3">
    <name type="scientific">Ectopseudomonas oleovorans</name>
    <name type="common">Pseudomonas oleovorans</name>
    <dbReference type="NCBI Taxonomy" id="301"/>
    <lineage>
        <taxon>Bacteria</taxon>
        <taxon>Pseudomonadati</taxon>
        <taxon>Pseudomonadota</taxon>
        <taxon>Gammaproteobacteria</taxon>
        <taxon>Pseudomonadales</taxon>
        <taxon>Pseudomonadaceae</taxon>
        <taxon>Ectopseudomonas</taxon>
    </lineage>
</organism>
<dbReference type="AlphaFoldDB" id="A0A397NQP6"/>
<comment type="caution">
    <text evidence="2">The sequence shown here is derived from an EMBL/GenBank/DDBJ whole genome shotgun (WGS) entry which is preliminary data.</text>
</comment>
<name>A0A397NQP6_ECTOL</name>
<evidence type="ECO:0000313" key="2">
    <source>
        <dbReference type="EMBL" id="RIA35984.1"/>
    </source>
</evidence>
<evidence type="ECO:0000313" key="3">
    <source>
        <dbReference type="Proteomes" id="UP000265836"/>
    </source>
</evidence>
<feature type="chain" id="PRO_5017332914" evidence="1">
    <location>
        <begin position="19"/>
        <end position="143"/>
    </location>
</feature>
<dbReference type="RefSeq" id="WP_119691305.1">
    <property type="nucleotide sequence ID" value="NZ_QXDA01000001.1"/>
</dbReference>
<keyword evidence="1" id="KW-0732">Signal</keyword>
<accession>A0A397NQP6</accession>
<dbReference type="EMBL" id="QXDA01000001">
    <property type="protein sequence ID" value="RIA35984.1"/>
    <property type="molecule type" value="Genomic_DNA"/>
</dbReference>
<sequence length="143" mass="15707">MQAAVPIFLLGWMTAADAMADACYVSSRSSSDAIREVEKELCYEFVGMSQGDIDWSCNNESDEMINTRQQKVASCSSDSIGTCEAALTQESLSNYRSTAEDEDQARPAVPNDAKVVTHYYNVGDLRQVRLDCESAGGTWRGKQ</sequence>
<proteinExistence type="predicted"/>
<reference evidence="2 3" key="1">
    <citation type="submission" date="2018-08" db="EMBL/GenBank/DDBJ databases">
        <title>Genome sequencing of rice bacterial endophytes.</title>
        <authorList>
            <person name="Venturi V."/>
        </authorList>
    </citation>
    <scope>NUCLEOTIDE SEQUENCE [LARGE SCALE GENOMIC DNA]</scope>
    <source>
        <strain evidence="2 3">E1205</strain>
    </source>
</reference>
<evidence type="ECO:0000256" key="1">
    <source>
        <dbReference type="SAM" id="SignalP"/>
    </source>
</evidence>